<dbReference type="RefSeq" id="WP_011244466.1">
    <property type="nucleotide sequence ID" value="NC_006576.1"/>
</dbReference>
<dbReference type="PANTHER" id="PTHR43057:SF1">
    <property type="entry name" value="ARSENICAL-RESISTANCE PROTEIN 3"/>
    <property type="match status" value="1"/>
</dbReference>
<evidence type="ECO:0000256" key="5">
    <source>
        <dbReference type="ARBA" id="ARBA00022692"/>
    </source>
</evidence>
<dbReference type="GO" id="GO:0015104">
    <property type="term" value="F:antimonite transmembrane transporter activity"/>
    <property type="evidence" value="ECO:0007669"/>
    <property type="project" value="TreeGrafter"/>
</dbReference>
<evidence type="ECO:0000256" key="1">
    <source>
        <dbReference type="ARBA" id="ARBA00004651"/>
    </source>
</evidence>
<evidence type="ECO:0000313" key="10">
    <source>
        <dbReference type="EMBL" id="BAD80346.1"/>
    </source>
</evidence>
<dbReference type="NCBIfam" id="TIGR00832">
    <property type="entry name" value="acr3"/>
    <property type="match status" value="1"/>
</dbReference>
<keyword evidence="5 8" id="KW-0812">Transmembrane</keyword>
<evidence type="ECO:0000256" key="3">
    <source>
        <dbReference type="ARBA" id="ARBA00022448"/>
    </source>
</evidence>
<feature type="transmembrane region" description="Helical" evidence="9">
    <location>
        <begin position="124"/>
        <end position="146"/>
    </location>
</feature>
<feature type="transmembrane region" description="Helical" evidence="9">
    <location>
        <begin position="48"/>
        <end position="68"/>
    </location>
</feature>
<comment type="subcellular location">
    <subcellularLocation>
        <location evidence="1 8">Cell membrane</location>
        <topology evidence="1 8">Multi-pass membrane protein</topology>
    </subcellularLocation>
</comment>
<evidence type="ECO:0000313" key="11">
    <source>
        <dbReference type="Proteomes" id="UP000001175"/>
    </source>
</evidence>
<dbReference type="Proteomes" id="UP000001175">
    <property type="component" value="Chromosome"/>
</dbReference>
<keyword evidence="7 8" id="KW-0472">Membrane</keyword>
<evidence type="ECO:0000256" key="6">
    <source>
        <dbReference type="ARBA" id="ARBA00022989"/>
    </source>
</evidence>
<gene>
    <name evidence="10" type="ordered locus">syc2156_d</name>
</gene>
<keyword evidence="6 8" id="KW-1133">Transmembrane helix</keyword>
<dbReference type="GO" id="GO:0005886">
    <property type="term" value="C:plasma membrane"/>
    <property type="evidence" value="ECO:0007669"/>
    <property type="project" value="UniProtKB-SubCell"/>
</dbReference>
<protein>
    <submittedName>
        <fullName evidence="10">Multidrug-efflux transporter</fullName>
    </submittedName>
</protein>
<proteinExistence type="inferred from homology"/>
<dbReference type="GO" id="GO:0015105">
    <property type="term" value="F:arsenite transmembrane transporter activity"/>
    <property type="evidence" value="ECO:0007669"/>
    <property type="project" value="TreeGrafter"/>
</dbReference>
<evidence type="ECO:0000256" key="2">
    <source>
        <dbReference type="ARBA" id="ARBA00010110"/>
    </source>
</evidence>
<dbReference type="eggNOG" id="COG0798">
    <property type="taxonomic scope" value="Bacteria"/>
</dbReference>
<reference evidence="10 11" key="1">
    <citation type="journal article" date="2007" name="Photosyn. Res.">
        <title>Complete nucleotide sequence of the freshwater unicellular cyanobacterium Synechococcus elongatus PCC 6301 chromosome: gene content and organization.</title>
        <authorList>
            <person name="Sugita C."/>
            <person name="Ogata K."/>
            <person name="Shikata M."/>
            <person name="Jikuya H."/>
            <person name="Takano J."/>
            <person name="Furumichi M."/>
            <person name="Kanehisa M."/>
            <person name="Omata T."/>
            <person name="Sugiura M."/>
            <person name="Sugita M."/>
        </authorList>
    </citation>
    <scope>NUCLEOTIDE SEQUENCE [LARGE SCALE GENOMIC DNA]</scope>
    <source>
        <strain evidence="11">ATCC 27144 / PCC 6301 / SAUG 1402/1</strain>
    </source>
</reference>
<feature type="transmembrane region" description="Helical" evidence="9">
    <location>
        <begin position="291"/>
        <end position="311"/>
    </location>
</feature>
<dbReference type="PANTHER" id="PTHR43057">
    <property type="entry name" value="ARSENITE EFFLUX TRANSPORTER"/>
    <property type="match status" value="1"/>
</dbReference>
<evidence type="ECO:0000256" key="8">
    <source>
        <dbReference type="PIRNR" id="PIRNR005508"/>
    </source>
</evidence>
<name>A0A0H3K4L8_SYNP6</name>
<evidence type="ECO:0000256" key="7">
    <source>
        <dbReference type="ARBA" id="ARBA00023136"/>
    </source>
</evidence>
<dbReference type="InterPro" id="IPR004706">
    <property type="entry name" value="Arsenical-R_Acr3"/>
</dbReference>
<feature type="transmembrane region" description="Helical" evidence="9">
    <location>
        <begin position="188"/>
        <end position="207"/>
    </location>
</feature>
<dbReference type="GO" id="GO:0015297">
    <property type="term" value="F:antiporter activity"/>
    <property type="evidence" value="ECO:0007669"/>
    <property type="project" value="UniProtKB-UniRule"/>
</dbReference>
<feature type="transmembrane region" description="Helical" evidence="9">
    <location>
        <begin position="89"/>
        <end position="112"/>
    </location>
</feature>
<keyword evidence="3 8" id="KW-0813">Transport</keyword>
<dbReference type="InterPro" id="IPR038770">
    <property type="entry name" value="Na+/solute_symporter_sf"/>
</dbReference>
<dbReference type="InterPro" id="IPR002657">
    <property type="entry name" value="BilAc:Na_symport/Acr3"/>
</dbReference>
<feature type="transmembrane region" description="Helical" evidence="9">
    <location>
        <begin position="317"/>
        <end position="339"/>
    </location>
</feature>
<evidence type="ECO:0000256" key="4">
    <source>
        <dbReference type="ARBA" id="ARBA00022475"/>
    </source>
</evidence>
<dbReference type="KEGG" id="syc:syc2156_d"/>
<dbReference type="Gene3D" id="1.20.1530.20">
    <property type="match status" value="1"/>
</dbReference>
<dbReference type="Pfam" id="PF01758">
    <property type="entry name" value="SBF"/>
    <property type="match status" value="1"/>
</dbReference>
<feature type="transmembrane region" description="Helical" evidence="9">
    <location>
        <begin position="158"/>
        <end position="182"/>
    </location>
</feature>
<feature type="transmembrane region" description="Helical" evidence="9">
    <location>
        <begin position="256"/>
        <end position="279"/>
    </location>
</feature>
<organism evidence="10 11">
    <name type="scientific">Synechococcus sp. (strain ATCC 27144 / PCC 6301 / SAUG 1402/1)</name>
    <name type="common">Anacystis nidulans</name>
    <dbReference type="NCBI Taxonomy" id="269084"/>
    <lineage>
        <taxon>Bacteria</taxon>
        <taxon>Bacillati</taxon>
        <taxon>Cyanobacteriota</taxon>
        <taxon>Cyanophyceae</taxon>
        <taxon>Synechococcales</taxon>
        <taxon>Synechococcaceae</taxon>
        <taxon>Synechococcus</taxon>
    </lineage>
</organism>
<feature type="transmembrane region" description="Helical" evidence="9">
    <location>
        <begin position="17"/>
        <end position="36"/>
    </location>
</feature>
<dbReference type="PIRSF" id="PIRSF005508">
    <property type="entry name" value="Acr3"/>
    <property type="match status" value="1"/>
</dbReference>
<dbReference type="AlphaFoldDB" id="A0A0H3K4L8"/>
<feature type="transmembrane region" description="Helical" evidence="9">
    <location>
        <begin position="228"/>
        <end position="250"/>
    </location>
</feature>
<sequence length="353" mass="38115">MTVSCDRAPRLGFFERWLSLWVAIAIGLGLLLGQRFPAFFAGLSRWEIAQINLPIAVLIWCMILPMLVDVDLGAAKQLGRQPKGFIVTLAVNWAIKPFTMALLDWLFLGWIFRDWLDPQLAESAIAGLILLGAAPCTAMVVVWSRLTQGDPTFTLIQVAVNDLVTVVAYAPITALLLGLAAITVPWPTLLGSVLLYVAVPLLVAQGLRSRLLKRGSAALRQFDRACKPFSTLGLLLTVLLLFGFQASTFLAQPQTIALIAVPILLQSLLIFAIAYGWAWRWKLPHGQAAPAALIGTSNFFELAVAVAISLFGLQSGAAIATVVGVLVEVPMMLVLVAIANRSRSWFGSSETAA</sequence>
<keyword evidence="4 8" id="KW-1003">Cell membrane</keyword>
<evidence type="ECO:0000256" key="9">
    <source>
        <dbReference type="SAM" id="Phobius"/>
    </source>
</evidence>
<dbReference type="EMBL" id="AP008231">
    <property type="protein sequence ID" value="BAD80346.1"/>
    <property type="molecule type" value="Genomic_DNA"/>
</dbReference>
<comment type="similarity">
    <text evidence="2 8">Belongs to the arsenical resistance-3 (ACR3) (TC 2.A.59) family.</text>
</comment>
<accession>A0A0H3K4L8</accession>